<reference evidence="8 9" key="1">
    <citation type="submission" date="2019-10" db="EMBL/GenBank/DDBJ databases">
        <title>Vibrio sp. nov. isolated from a shrimp pond.</title>
        <authorList>
            <person name="Gomez-Gil B."/>
            <person name="Enciso-Ibarra J."/>
            <person name="Enciso-Ibarra K."/>
            <person name="Bolan-Mejia C."/>
        </authorList>
    </citation>
    <scope>NUCLEOTIDE SEQUENCE [LARGE SCALE GENOMIC DNA]</scope>
    <source>
        <strain evidence="8 9">CAIM 722</strain>
    </source>
</reference>
<organism evidence="8 9">
    <name type="scientific">Vibrio eleionomae</name>
    <dbReference type="NCBI Taxonomy" id="2653505"/>
    <lineage>
        <taxon>Bacteria</taxon>
        <taxon>Pseudomonadati</taxon>
        <taxon>Pseudomonadota</taxon>
        <taxon>Gammaproteobacteria</taxon>
        <taxon>Vibrionales</taxon>
        <taxon>Vibrionaceae</taxon>
        <taxon>Vibrio</taxon>
    </lineage>
</organism>
<dbReference type="PROSITE" id="PS00676">
    <property type="entry name" value="SIGMA54_INTERACT_2"/>
    <property type="match status" value="1"/>
</dbReference>
<keyword evidence="5" id="KW-0010">Activator</keyword>
<dbReference type="Pfam" id="PF25601">
    <property type="entry name" value="AAA_lid_14"/>
    <property type="match status" value="1"/>
</dbReference>
<dbReference type="SUPFAM" id="SSF46689">
    <property type="entry name" value="Homeodomain-like"/>
    <property type="match status" value="1"/>
</dbReference>
<dbReference type="InterPro" id="IPR003593">
    <property type="entry name" value="AAA+_ATPase"/>
</dbReference>
<dbReference type="FunFam" id="3.40.50.300:FF:000006">
    <property type="entry name" value="DNA-binding transcriptional regulator NtrC"/>
    <property type="match status" value="1"/>
</dbReference>
<accession>A0A7X4RTC4</accession>
<keyword evidence="6" id="KW-0804">Transcription</keyword>
<keyword evidence="3" id="KW-0805">Transcription regulation</keyword>
<dbReference type="InterPro" id="IPR002078">
    <property type="entry name" value="Sigma_54_int"/>
</dbReference>
<dbReference type="PROSITE" id="PS00675">
    <property type="entry name" value="SIGMA54_INTERACT_1"/>
    <property type="match status" value="1"/>
</dbReference>
<dbReference type="PANTHER" id="PTHR32071:SF123">
    <property type="entry name" value="DNA-BINDING TRANSCRIPTIONAL ACTIVATOR HYFR-RELATED"/>
    <property type="match status" value="1"/>
</dbReference>
<dbReference type="Pfam" id="PF00158">
    <property type="entry name" value="Sigma54_activat"/>
    <property type="match status" value="1"/>
</dbReference>
<dbReference type="GO" id="GO:0006355">
    <property type="term" value="P:regulation of DNA-templated transcription"/>
    <property type="evidence" value="ECO:0007669"/>
    <property type="project" value="InterPro"/>
</dbReference>
<evidence type="ECO:0000259" key="7">
    <source>
        <dbReference type="PROSITE" id="PS50045"/>
    </source>
</evidence>
<dbReference type="InterPro" id="IPR025662">
    <property type="entry name" value="Sigma_54_int_dom_ATP-bd_1"/>
</dbReference>
<dbReference type="AlphaFoldDB" id="A0A7X4RTC4"/>
<dbReference type="Gene3D" id="3.40.50.300">
    <property type="entry name" value="P-loop containing nucleotide triphosphate hydrolases"/>
    <property type="match status" value="1"/>
</dbReference>
<dbReference type="CDD" id="cd00009">
    <property type="entry name" value="AAA"/>
    <property type="match status" value="1"/>
</dbReference>
<dbReference type="EMBL" id="WEKT01000006">
    <property type="protein sequence ID" value="MZI92646.1"/>
    <property type="molecule type" value="Genomic_DNA"/>
</dbReference>
<dbReference type="Gene3D" id="1.10.10.60">
    <property type="entry name" value="Homeodomain-like"/>
    <property type="match status" value="1"/>
</dbReference>
<comment type="caution">
    <text evidence="8">The sequence shown here is derived from an EMBL/GenBank/DDBJ whole genome shotgun (WGS) entry which is preliminary data.</text>
</comment>
<gene>
    <name evidence="8" type="ORF">F9817_05460</name>
</gene>
<dbReference type="InterPro" id="IPR027417">
    <property type="entry name" value="P-loop_NTPase"/>
</dbReference>
<dbReference type="FunFam" id="1.10.8.60:FF:000014">
    <property type="entry name" value="DNA-binding transcriptional regulator NtrC"/>
    <property type="match status" value="1"/>
</dbReference>
<evidence type="ECO:0000313" key="8">
    <source>
        <dbReference type="EMBL" id="MZI92646.1"/>
    </source>
</evidence>
<evidence type="ECO:0000256" key="3">
    <source>
        <dbReference type="ARBA" id="ARBA00023015"/>
    </source>
</evidence>
<dbReference type="PROSITE" id="PS50045">
    <property type="entry name" value="SIGMA54_INTERACT_4"/>
    <property type="match status" value="1"/>
</dbReference>
<dbReference type="InterPro" id="IPR058031">
    <property type="entry name" value="AAA_lid_NorR"/>
</dbReference>
<sequence length="681" mass="77553">MNQTAQELMIFSKAMLSINDTADLLKFLNSEECAFLQVEKINIILRCGQSDESVLYYVDDQEKVHREAFYHQEYDIYSMPYDDGIYNLDGVSFYYSHPHFTEHPAYENIHHYCKVPLKSTNQQIGFIEFINPQVDELEDGERQFRLQNSMIVSFVTHVLDHELASNMTQQLSNERDNYHILVDVTNAVISQSNKEMLLSSLQQCLFQHFSITDVALIDINQGLYTQNTGRMVDGKVYQQSHFFNDDSVFQAAVNHNEIVYLDHKKLAYLSDQKNTLQFADDITKIIIMPLIFRRMKVGYIAYMMRDDKQMPSMDIDTLQQVAARVALAMHSVNVHEAHSKMMPKGQYESIDESYDNHLIFDDIISQSESMNRVLDQVAMVADCDSTVMILGETGTGKELIARAIHKMSRRSQKRMVKMNCAAVPEGLFESELFGHEKGAFTGAVSSRVGRFEQANNGTLFLDEVGDMPLSLQPKLLRALQENEIERVGRNQLIPVDVRIVVATNANLLEMVEEKTFRSDLYYRMNIFPIIIPPLRERPEDIPLLVKHFTRVISKKMGKNITAVANNSMRALSAFDWPGNVRQLRNFIERSVILTRGDVLNVPVEELVSLGLELDDSDDEKPTVPVAAADMDRDVVIQTLRDCNGIVAGARGAAAKLGLKRTTLLSRMQKMGISSKDYLPEV</sequence>
<evidence type="ECO:0000256" key="4">
    <source>
        <dbReference type="ARBA" id="ARBA00023125"/>
    </source>
</evidence>
<dbReference type="GO" id="GO:0005524">
    <property type="term" value="F:ATP binding"/>
    <property type="evidence" value="ECO:0007669"/>
    <property type="project" value="UniProtKB-KW"/>
</dbReference>
<keyword evidence="2" id="KW-0067">ATP-binding</keyword>
<evidence type="ECO:0000256" key="5">
    <source>
        <dbReference type="ARBA" id="ARBA00023159"/>
    </source>
</evidence>
<name>A0A7X4RTC4_9VIBR</name>
<dbReference type="InterPro" id="IPR009057">
    <property type="entry name" value="Homeodomain-like_sf"/>
</dbReference>
<evidence type="ECO:0000313" key="9">
    <source>
        <dbReference type="Proteomes" id="UP000462621"/>
    </source>
</evidence>
<dbReference type="PROSITE" id="PS00688">
    <property type="entry name" value="SIGMA54_INTERACT_3"/>
    <property type="match status" value="1"/>
</dbReference>
<evidence type="ECO:0000256" key="1">
    <source>
        <dbReference type="ARBA" id="ARBA00022741"/>
    </source>
</evidence>
<dbReference type="Gene3D" id="3.30.450.40">
    <property type="match status" value="1"/>
</dbReference>
<dbReference type="PANTHER" id="PTHR32071">
    <property type="entry name" value="TRANSCRIPTIONAL REGULATORY PROTEIN"/>
    <property type="match status" value="1"/>
</dbReference>
<dbReference type="SUPFAM" id="SSF52540">
    <property type="entry name" value="P-loop containing nucleoside triphosphate hydrolases"/>
    <property type="match status" value="1"/>
</dbReference>
<dbReference type="GO" id="GO:0003677">
    <property type="term" value="F:DNA binding"/>
    <property type="evidence" value="ECO:0007669"/>
    <property type="project" value="UniProtKB-KW"/>
</dbReference>
<protein>
    <submittedName>
        <fullName evidence="8">AAA domain-containing protein</fullName>
    </submittedName>
</protein>
<dbReference type="InterPro" id="IPR025943">
    <property type="entry name" value="Sigma_54_int_dom_ATP-bd_2"/>
</dbReference>
<keyword evidence="4" id="KW-0238">DNA-binding</keyword>
<dbReference type="Gene3D" id="1.10.8.60">
    <property type="match status" value="1"/>
</dbReference>
<feature type="domain" description="Sigma-54 factor interaction" evidence="7">
    <location>
        <begin position="363"/>
        <end position="592"/>
    </location>
</feature>
<dbReference type="SMART" id="SM00382">
    <property type="entry name" value="AAA"/>
    <property type="match status" value="1"/>
</dbReference>
<dbReference type="InterPro" id="IPR029016">
    <property type="entry name" value="GAF-like_dom_sf"/>
</dbReference>
<dbReference type="RefSeq" id="WP_161153947.1">
    <property type="nucleotide sequence ID" value="NZ_WEKT01000006.1"/>
</dbReference>
<keyword evidence="1" id="KW-0547">Nucleotide-binding</keyword>
<keyword evidence="9" id="KW-1185">Reference proteome</keyword>
<evidence type="ECO:0000256" key="6">
    <source>
        <dbReference type="ARBA" id="ARBA00023163"/>
    </source>
</evidence>
<evidence type="ECO:0000256" key="2">
    <source>
        <dbReference type="ARBA" id="ARBA00022840"/>
    </source>
</evidence>
<proteinExistence type="predicted"/>
<dbReference type="SUPFAM" id="SSF55781">
    <property type="entry name" value="GAF domain-like"/>
    <property type="match status" value="1"/>
</dbReference>
<dbReference type="Proteomes" id="UP000462621">
    <property type="component" value="Unassembled WGS sequence"/>
</dbReference>
<dbReference type="InterPro" id="IPR025944">
    <property type="entry name" value="Sigma_54_int_dom_CS"/>
</dbReference>